<accession>A0A2G5V9X4</accession>
<sequence>MAGFHDLDFLDLDAPGSQKDVRSEQSVQMEHRREQNSDLDVDYHPRGIAAELVPDSSGSTDSEKASELARILKYLQEGAPVEETIRNAVRESEEELTYGPQNVNPPSSSATTSTSEMFQPHNHYGFPSFDFPNPPFADFVRAHRFGAALEYSQNPDHDSSSSTSEVLYPPGFYGFPASNFPNPGSVDFGPSHPYDAAMGYLQEPDQATIVEFEKNVALWSQKYKYNPLILEEELVLDEYLFDPNGKREVPQVVKKPVNSRSLYQNQRSERQGWTPYNSLGEEEKMKWYKMWDKLSQRQREQFKDGLIRFKSNKNFS</sequence>
<gene>
    <name evidence="2" type="primary">Cnig_chr_II.g7413</name>
    <name evidence="2" type="ORF">B9Z55_007413</name>
</gene>
<name>A0A2G5V9X4_9PELO</name>
<reference evidence="3" key="1">
    <citation type="submission" date="2017-10" db="EMBL/GenBank/DDBJ databases">
        <title>Rapid genome shrinkage in a self-fertile nematode reveals novel sperm competition proteins.</title>
        <authorList>
            <person name="Yin D."/>
            <person name="Schwarz E.M."/>
            <person name="Thomas C.G."/>
            <person name="Felde R.L."/>
            <person name="Korf I.F."/>
            <person name="Cutter A.D."/>
            <person name="Schartner C.M."/>
            <person name="Ralston E.J."/>
            <person name="Meyer B.J."/>
            <person name="Haag E.S."/>
        </authorList>
    </citation>
    <scope>NUCLEOTIDE SEQUENCE [LARGE SCALE GENOMIC DNA]</scope>
    <source>
        <strain evidence="3">JU1422</strain>
    </source>
</reference>
<evidence type="ECO:0000313" key="3">
    <source>
        <dbReference type="Proteomes" id="UP000230233"/>
    </source>
</evidence>
<dbReference type="AlphaFoldDB" id="A0A2G5V9X4"/>
<dbReference type="EMBL" id="PDUG01000002">
    <property type="protein sequence ID" value="PIC48451.1"/>
    <property type="molecule type" value="Genomic_DNA"/>
</dbReference>
<comment type="caution">
    <text evidence="2">The sequence shown here is derived from an EMBL/GenBank/DDBJ whole genome shotgun (WGS) entry which is preliminary data.</text>
</comment>
<proteinExistence type="predicted"/>
<dbReference type="Proteomes" id="UP000230233">
    <property type="component" value="Chromosome II"/>
</dbReference>
<keyword evidence="3" id="KW-1185">Reference proteome</keyword>
<feature type="region of interest" description="Disordered" evidence="1">
    <location>
        <begin position="91"/>
        <end position="119"/>
    </location>
</feature>
<evidence type="ECO:0000313" key="2">
    <source>
        <dbReference type="EMBL" id="PIC48451.1"/>
    </source>
</evidence>
<feature type="compositionally biased region" description="Basic and acidic residues" evidence="1">
    <location>
        <begin position="19"/>
        <end position="44"/>
    </location>
</feature>
<dbReference type="OrthoDB" id="10435004at2759"/>
<organism evidence="2 3">
    <name type="scientific">Caenorhabditis nigoni</name>
    <dbReference type="NCBI Taxonomy" id="1611254"/>
    <lineage>
        <taxon>Eukaryota</taxon>
        <taxon>Metazoa</taxon>
        <taxon>Ecdysozoa</taxon>
        <taxon>Nematoda</taxon>
        <taxon>Chromadorea</taxon>
        <taxon>Rhabditida</taxon>
        <taxon>Rhabditina</taxon>
        <taxon>Rhabditomorpha</taxon>
        <taxon>Rhabditoidea</taxon>
        <taxon>Rhabditidae</taxon>
        <taxon>Peloderinae</taxon>
        <taxon>Caenorhabditis</taxon>
    </lineage>
</organism>
<feature type="region of interest" description="Disordered" evidence="1">
    <location>
        <begin position="1"/>
        <end position="44"/>
    </location>
</feature>
<protein>
    <submittedName>
        <fullName evidence="2">Uncharacterized protein</fullName>
    </submittedName>
</protein>
<evidence type="ECO:0000256" key="1">
    <source>
        <dbReference type="SAM" id="MobiDB-lite"/>
    </source>
</evidence>